<comment type="caution">
    <text evidence="1">The sequence shown here is derived from an EMBL/GenBank/DDBJ whole genome shotgun (WGS) entry which is preliminary data.</text>
</comment>
<evidence type="ECO:0000313" key="1">
    <source>
        <dbReference type="EMBL" id="MBB4808180.1"/>
    </source>
</evidence>
<proteinExistence type="predicted"/>
<evidence type="ECO:0008006" key="3">
    <source>
        <dbReference type="Google" id="ProtNLM"/>
    </source>
</evidence>
<sequence>MTTYRDKQKRAHFESFANKIYTGIREIKPEYAEKRAIWELFQNALDTVEKNGEIEIIKSDRGFIFKHNGRPFSDLEFGGLIKQFSVGKAYGDNKDKIGQYGTGFISTHVYGKTIEVNTSIQLDNSRYKILKDFKLDRNASTPETLTDKLIEQDDFLEELIDLNQESVETPLTFTSFEYIANEGNQIRIVNMIGYIESIIPYIFCFNNKLKSVLIIDEKRKDFFERGETKQDHIEISKNNESFYIPFLQND</sequence>
<dbReference type="RefSeq" id="WP_184191877.1">
    <property type="nucleotide sequence ID" value="NZ_JACHLE010000007.1"/>
</dbReference>
<dbReference type="NCBIfam" id="NF047352">
    <property type="entry name" value="P_loop_sacsin"/>
    <property type="match status" value="1"/>
</dbReference>
<dbReference type="SUPFAM" id="SSF55874">
    <property type="entry name" value="ATPase domain of HSP90 chaperone/DNA topoisomerase II/histidine kinase"/>
    <property type="match status" value="1"/>
</dbReference>
<dbReference type="InterPro" id="IPR036890">
    <property type="entry name" value="HATPase_C_sf"/>
</dbReference>
<dbReference type="EMBL" id="JACHLE010000007">
    <property type="protein sequence ID" value="MBB4808180.1"/>
    <property type="molecule type" value="Genomic_DNA"/>
</dbReference>
<gene>
    <name evidence="1" type="ORF">HNP38_003520</name>
</gene>
<reference evidence="1 2" key="1">
    <citation type="submission" date="2020-08" db="EMBL/GenBank/DDBJ databases">
        <title>Functional genomics of gut bacteria from endangered species of beetles.</title>
        <authorList>
            <person name="Carlos-Shanley C."/>
        </authorList>
    </citation>
    <scope>NUCLEOTIDE SEQUENCE [LARGE SCALE GENOMIC DNA]</scope>
    <source>
        <strain evidence="1 2">S00151</strain>
    </source>
</reference>
<accession>A0A840KL06</accession>
<evidence type="ECO:0000313" key="2">
    <source>
        <dbReference type="Proteomes" id="UP000592180"/>
    </source>
</evidence>
<dbReference type="AlphaFoldDB" id="A0A840KL06"/>
<keyword evidence="2" id="KW-1185">Reference proteome</keyword>
<name>A0A840KL06_9FLAO</name>
<organism evidence="1 2">
    <name type="scientific">Chryseobacterium defluvii</name>
    <dbReference type="NCBI Taxonomy" id="160396"/>
    <lineage>
        <taxon>Bacteria</taxon>
        <taxon>Pseudomonadati</taxon>
        <taxon>Bacteroidota</taxon>
        <taxon>Flavobacteriia</taxon>
        <taxon>Flavobacteriales</taxon>
        <taxon>Weeksellaceae</taxon>
        <taxon>Chryseobacterium group</taxon>
        <taxon>Chryseobacterium</taxon>
    </lineage>
</organism>
<protein>
    <recommendedName>
        <fullName evidence="3">Histidine kinase/DNA gyrase B/HSP90-like ATPase</fullName>
    </recommendedName>
</protein>
<dbReference type="Proteomes" id="UP000592180">
    <property type="component" value="Unassembled WGS sequence"/>
</dbReference>
<dbReference type="Gene3D" id="3.30.565.10">
    <property type="entry name" value="Histidine kinase-like ATPase, C-terminal domain"/>
    <property type="match status" value="1"/>
</dbReference>